<dbReference type="RefSeq" id="WP_170193397.1">
    <property type="nucleotide sequence ID" value="NZ_JABBNB010000005.1"/>
</dbReference>
<feature type="transmembrane region" description="Helical" evidence="9">
    <location>
        <begin position="375"/>
        <end position="393"/>
    </location>
</feature>
<evidence type="ECO:0000256" key="8">
    <source>
        <dbReference type="SAM" id="MobiDB-lite"/>
    </source>
</evidence>
<feature type="domain" description="Glycosyltransferase RgtA/B/C/D-like" evidence="10">
    <location>
        <begin position="100"/>
        <end position="255"/>
    </location>
</feature>
<feature type="transmembrane region" description="Helical" evidence="9">
    <location>
        <begin position="345"/>
        <end position="363"/>
    </location>
</feature>
<dbReference type="AlphaFoldDB" id="A0A848KVJ7"/>
<name>A0A848KVJ7_9ACTN</name>
<feature type="transmembrane region" description="Helical" evidence="9">
    <location>
        <begin position="427"/>
        <end position="448"/>
    </location>
</feature>
<protein>
    <submittedName>
        <fullName evidence="12">Glycosyltransferase family 39 protein</fullName>
    </submittedName>
</protein>
<dbReference type="EMBL" id="JABBNB010000005">
    <property type="protein sequence ID" value="NMO00895.1"/>
    <property type="molecule type" value="Genomic_DNA"/>
</dbReference>
<dbReference type="GO" id="GO:0009103">
    <property type="term" value="P:lipopolysaccharide biosynthetic process"/>
    <property type="evidence" value="ECO:0007669"/>
    <property type="project" value="UniProtKB-ARBA"/>
</dbReference>
<keyword evidence="5 9" id="KW-0812">Transmembrane</keyword>
<dbReference type="GO" id="GO:0010041">
    <property type="term" value="P:response to iron(III) ion"/>
    <property type="evidence" value="ECO:0007669"/>
    <property type="project" value="TreeGrafter"/>
</dbReference>
<feature type="transmembrane region" description="Helical" evidence="9">
    <location>
        <begin position="454"/>
        <end position="474"/>
    </location>
</feature>
<proteinExistence type="predicted"/>
<comment type="subcellular location">
    <subcellularLocation>
        <location evidence="1">Cell membrane</location>
        <topology evidence="1">Multi-pass membrane protein</topology>
    </subcellularLocation>
</comment>
<accession>A0A848KVJ7</accession>
<evidence type="ECO:0000313" key="13">
    <source>
        <dbReference type="Proteomes" id="UP000550729"/>
    </source>
</evidence>
<feature type="transmembrane region" description="Helical" evidence="9">
    <location>
        <begin position="41"/>
        <end position="60"/>
    </location>
</feature>
<feature type="transmembrane region" description="Helical" evidence="9">
    <location>
        <begin position="479"/>
        <end position="499"/>
    </location>
</feature>
<dbReference type="InterPro" id="IPR050297">
    <property type="entry name" value="LipidA_mod_glycosyltrf_83"/>
</dbReference>
<sequence>MTTVASTSALDADDHPDSPTAPAAAGESASNTRTGWWTTQLAHRGSLAALLVATTIAYLWNLSANGWGNSFYAAAIQAGSQSAKAWFFGSSDMANSITVDKPPASLWIPALSVRIFGLNSWAMLVPEALMGVGSVALLYFLTRRYFGHWPAILAGGVLAMTPVAALMFRFNNPEALLILLMIGAVWALLRAVDDGRTRWLVLCGVFVGFGFLTKQMAVLLIVPGLAVTYLAFGPHGWGRRLVQLFAALGGLIVSAGWWILAVELWPASSRPYIGGSPTNSILELTFGYNGLGRINGDEHGSVGPGAHSGGFGGYGGPGGFGGGHFNPFGEPSPWRMFEAGQGGQIAWLIPAALVLTVAGIILLRKASRRDGQRAFLVVWALWLLVTAGVFSFMQGIFHSYYTAALAPAVAALVGGGAALIWRNRAELWVRIVAAGTVWATAGWAFALLDRSPDFVPWLRWAVLVVGIVAGLAFLPNKRVVALVAATAAIIAGLAGPLAYTLDTLGTAKSGAIIGAGPNVQGAMGGPFGGMGRHGRGGPGGMHGFGGMNGTGGMNGMNGPGGMNGMNGSHRSVPGMNGSTMPSTPGGNGNGNGGPGTNMSSTPGGAGGLLWGSTPTATMIATLNQNADHYTWVAAAVGSMTASGYQLATNHSVMPIGGFNGTDPSPTLAAFKELVAQKKIHFFIASGRDGFMGNSDSSRTSAQISDWIEATFGSKTVDGITLYDLSAPKGS</sequence>
<keyword evidence="6 9" id="KW-1133">Transmembrane helix</keyword>
<evidence type="ECO:0000256" key="3">
    <source>
        <dbReference type="ARBA" id="ARBA00022676"/>
    </source>
</evidence>
<evidence type="ECO:0000256" key="4">
    <source>
        <dbReference type="ARBA" id="ARBA00022679"/>
    </source>
</evidence>
<dbReference type="Pfam" id="PF13231">
    <property type="entry name" value="PMT_2"/>
    <property type="match status" value="1"/>
</dbReference>
<evidence type="ECO:0000256" key="2">
    <source>
        <dbReference type="ARBA" id="ARBA00022475"/>
    </source>
</evidence>
<feature type="transmembrane region" description="Helical" evidence="9">
    <location>
        <begin position="399"/>
        <end position="420"/>
    </location>
</feature>
<feature type="transmembrane region" description="Helical" evidence="9">
    <location>
        <begin position="244"/>
        <end position="262"/>
    </location>
</feature>
<evidence type="ECO:0000256" key="1">
    <source>
        <dbReference type="ARBA" id="ARBA00004651"/>
    </source>
</evidence>
<evidence type="ECO:0000256" key="5">
    <source>
        <dbReference type="ARBA" id="ARBA00022692"/>
    </source>
</evidence>
<dbReference type="Proteomes" id="UP000550729">
    <property type="component" value="Unassembled WGS sequence"/>
</dbReference>
<keyword evidence="3" id="KW-0328">Glycosyltransferase</keyword>
<evidence type="ECO:0000259" key="11">
    <source>
        <dbReference type="Pfam" id="PF24878"/>
    </source>
</evidence>
<evidence type="ECO:0000313" key="12">
    <source>
        <dbReference type="EMBL" id="NMO00895.1"/>
    </source>
</evidence>
<dbReference type="PANTHER" id="PTHR33908">
    <property type="entry name" value="MANNOSYLTRANSFERASE YKCB-RELATED"/>
    <property type="match status" value="1"/>
</dbReference>
<feature type="region of interest" description="Disordered" evidence="8">
    <location>
        <begin position="571"/>
        <end position="599"/>
    </location>
</feature>
<keyword evidence="4 12" id="KW-0808">Transferase</keyword>
<keyword evidence="2" id="KW-1003">Cell membrane</keyword>
<dbReference type="GO" id="GO:0016763">
    <property type="term" value="F:pentosyltransferase activity"/>
    <property type="evidence" value="ECO:0007669"/>
    <property type="project" value="TreeGrafter"/>
</dbReference>
<keyword evidence="13" id="KW-1185">Reference proteome</keyword>
<dbReference type="GO" id="GO:0005886">
    <property type="term" value="C:plasma membrane"/>
    <property type="evidence" value="ECO:0007669"/>
    <property type="project" value="UniProtKB-SubCell"/>
</dbReference>
<evidence type="ECO:0000256" key="9">
    <source>
        <dbReference type="SAM" id="Phobius"/>
    </source>
</evidence>
<feature type="transmembrane region" description="Helical" evidence="9">
    <location>
        <begin position="147"/>
        <end position="168"/>
    </location>
</feature>
<dbReference type="Pfam" id="PF24878">
    <property type="entry name" value="YkcB_C"/>
    <property type="match status" value="1"/>
</dbReference>
<feature type="domain" description="Putative mannosyltransferase YkcA/B-like C-terminal" evidence="11">
    <location>
        <begin position="618"/>
        <end position="709"/>
    </location>
</feature>
<gene>
    <name evidence="12" type="ORF">HH308_06665</name>
</gene>
<evidence type="ECO:0000259" key="10">
    <source>
        <dbReference type="Pfam" id="PF13231"/>
    </source>
</evidence>
<dbReference type="PANTHER" id="PTHR33908:SF3">
    <property type="entry name" value="UNDECAPRENYL PHOSPHATE-ALPHA-4-AMINO-4-DEOXY-L-ARABINOSE ARABINOSYL TRANSFERASE"/>
    <property type="match status" value="1"/>
</dbReference>
<keyword evidence="7 9" id="KW-0472">Membrane</keyword>
<reference evidence="12 13" key="1">
    <citation type="submission" date="2020-04" db="EMBL/GenBank/DDBJ databases">
        <title>Gordonia sp. nov. TBRC 11910.</title>
        <authorList>
            <person name="Suriyachadkun C."/>
        </authorList>
    </citation>
    <scope>NUCLEOTIDE SEQUENCE [LARGE SCALE GENOMIC DNA]</scope>
    <source>
        <strain evidence="12 13">TBRC 11910</strain>
    </source>
</reference>
<comment type="caution">
    <text evidence="12">The sequence shown here is derived from an EMBL/GenBank/DDBJ whole genome shotgun (WGS) entry which is preliminary data.</text>
</comment>
<feature type="compositionally biased region" description="Gly residues" evidence="8">
    <location>
        <begin position="585"/>
        <end position="595"/>
    </location>
</feature>
<evidence type="ECO:0000256" key="6">
    <source>
        <dbReference type="ARBA" id="ARBA00022989"/>
    </source>
</evidence>
<dbReference type="InterPro" id="IPR056785">
    <property type="entry name" value="YkcA/B-like_C"/>
</dbReference>
<organism evidence="12 13">
    <name type="scientific">Gordonia asplenii</name>
    <dbReference type="NCBI Taxonomy" id="2725283"/>
    <lineage>
        <taxon>Bacteria</taxon>
        <taxon>Bacillati</taxon>
        <taxon>Actinomycetota</taxon>
        <taxon>Actinomycetes</taxon>
        <taxon>Mycobacteriales</taxon>
        <taxon>Gordoniaceae</taxon>
        <taxon>Gordonia</taxon>
    </lineage>
</organism>
<evidence type="ECO:0000256" key="7">
    <source>
        <dbReference type="ARBA" id="ARBA00023136"/>
    </source>
</evidence>
<feature type="region of interest" description="Disordered" evidence="8">
    <location>
        <begin position="1"/>
        <end position="31"/>
    </location>
</feature>
<feature type="transmembrane region" description="Helical" evidence="9">
    <location>
        <begin position="121"/>
        <end position="141"/>
    </location>
</feature>
<dbReference type="InterPro" id="IPR038731">
    <property type="entry name" value="RgtA/B/C-like"/>
</dbReference>
<feature type="transmembrane region" description="Helical" evidence="9">
    <location>
        <begin position="175"/>
        <end position="193"/>
    </location>
</feature>
<feature type="transmembrane region" description="Helical" evidence="9">
    <location>
        <begin position="199"/>
        <end position="232"/>
    </location>
</feature>